<dbReference type="InterPro" id="IPR031325">
    <property type="entry name" value="RHS_repeat"/>
</dbReference>
<dbReference type="NCBIfam" id="TIGR01643">
    <property type="entry name" value="YD_repeat_2x"/>
    <property type="match status" value="1"/>
</dbReference>
<protein>
    <recommendedName>
        <fullName evidence="3">YD repeat-containing protein</fullName>
    </recommendedName>
</protein>
<dbReference type="InterPro" id="IPR006530">
    <property type="entry name" value="YD"/>
</dbReference>
<dbReference type="EMBL" id="LGUP01000391">
    <property type="protein sequence ID" value="KOG11139.1"/>
    <property type="molecule type" value="Genomic_DNA"/>
</dbReference>
<dbReference type="RefSeq" id="WP_033210630.1">
    <property type="nucleotide sequence ID" value="NZ_LGUP01000391.1"/>
</dbReference>
<evidence type="ECO:0000313" key="1">
    <source>
        <dbReference type="EMBL" id="KOG11139.1"/>
    </source>
</evidence>
<accession>A0A0L8JC99</accession>
<dbReference type="Gene3D" id="2.180.10.10">
    <property type="entry name" value="RHS repeat-associated core"/>
    <property type="match status" value="1"/>
</dbReference>
<dbReference type="Proteomes" id="UP000037023">
    <property type="component" value="Unassembled WGS sequence"/>
</dbReference>
<dbReference type="Pfam" id="PF05593">
    <property type="entry name" value="RHS_repeat"/>
    <property type="match status" value="1"/>
</dbReference>
<organism evidence="1 2">
    <name type="scientific">Streptomyces viridochromogenes</name>
    <dbReference type="NCBI Taxonomy" id="1938"/>
    <lineage>
        <taxon>Bacteria</taxon>
        <taxon>Bacillati</taxon>
        <taxon>Actinomycetota</taxon>
        <taxon>Actinomycetes</taxon>
        <taxon>Kitasatosporales</taxon>
        <taxon>Streptomycetaceae</taxon>
        <taxon>Streptomyces</taxon>
    </lineage>
</organism>
<reference evidence="1 2" key="1">
    <citation type="submission" date="2015-06" db="EMBL/GenBank/DDBJ databases">
        <authorList>
            <person name="Hoefler B.C."/>
            <person name="Straight P.D."/>
        </authorList>
    </citation>
    <scope>NUCLEOTIDE SEQUENCE [LARGE SCALE GENOMIC DNA]</scope>
    <source>
        <strain evidence="1 2">NRRL 3427</strain>
    </source>
</reference>
<dbReference type="PATRIC" id="fig|1938.6.peg.7449"/>
<dbReference type="AlphaFoldDB" id="A0A0L8JC99"/>
<proteinExistence type="predicted"/>
<sequence>MYGNAADHPDRVRRYRITPTGDDCTATKYTYTPGGQVEAMTGPDRAKWTYTYDLRGRLVEPTDPDKGKSTSTYNDADQVLTTTATVDGTTRTLLREYDILGRRVGTWEDVKDNAHQLTKNTYDTVAKGKAAASIRYDGGTTVWLRFHAVVTLSDG</sequence>
<name>A0A0L8JC99_STRVR</name>
<evidence type="ECO:0000313" key="2">
    <source>
        <dbReference type="Proteomes" id="UP000037023"/>
    </source>
</evidence>
<gene>
    <name evidence="1" type="ORF">ADK34_34630</name>
</gene>
<comment type="caution">
    <text evidence="1">The sequence shown here is derived from an EMBL/GenBank/DDBJ whole genome shotgun (WGS) entry which is preliminary data.</text>
</comment>
<evidence type="ECO:0008006" key="3">
    <source>
        <dbReference type="Google" id="ProtNLM"/>
    </source>
</evidence>